<organism evidence="1 2">
    <name type="scientific">Anisodus acutangulus</name>
    <dbReference type="NCBI Taxonomy" id="402998"/>
    <lineage>
        <taxon>Eukaryota</taxon>
        <taxon>Viridiplantae</taxon>
        <taxon>Streptophyta</taxon>
        <taxon>Embryophyta</taxon>
        <taxon>Tracheophyta</taxon>
        <taxon>Spermatophyta</taxon>
        <taxon>Magnoliopsida</taxon>
        <taxon>eudicotyledons</taxon>
        <taxon>Gunneridae</taxon>
        <taxon>Pentapetalae</taxon>
        <taxon>asterids</taxon>
        <taxon>lamiids</taxon>
        <taxon>Solanales</taxon>
        <taxon>Solanaceae</taxon>
        <taxon>Solanoideae</taxon>
        <taxon>Hyoscyameae</taxon>
        <taxon>Anisodus</taxon>
    </lineage>
</organism>
<reference evidence="2" key="1">
    <citation type="journal article" date="2023" name="Proc. Natl. Acad. Sci. U.S.A.">
        <title>Genomic and structural basis for evolution of tropane alkaloid biosynthesis.</title>
        <authorList>
            <person name="Wanga Y.-J."/>
            <person name="Taina T."/>
            <person name="Yua J.-Y."/>
            <person name="Lia J."/>
            <person name="Xua B."/>
            <person name="Chenc J."/>
            <person name="D'Auriad J.C."/>
            <person name="Huanga J.-P."/>
            <person name="Huanga S.-X."/>
        </authorList>
    </citation>
    <scope>NUCLEOTIDE SEQUENCE [LARGE SCALE GENOMIC DNA]</scope>
    <source>
        <strain evidence="2">cv. KIB-2019</strain>
    </source>
</reference>
<keyword evidence="2" id="KW-1185">Reference proteome</keyword>
<comment type="caution">
    <text evidence="1">The sequence shown here is derived from an EMBL/GenBank/DDBJ whole genome shotgun (WGS) entry which is preliminary data.</text>
</comment>
<sequence>MIMDIMVELKVLMCRGGAQRASLGISDPFLKFMVSSRRNSLLQKCKLEFSAPCCSFFSFLNKHLEILVES</sequence>
<gene>
    <name evidence="1" type="ORF">K7X08_006795</name>
</gene>
<name>A0A9Q1N0F1_9SOLA</name>
<dbReference type="Proteomes" id="UP001152561">
    <property type="component" value="Unassembled WGS sequence"/>
</dbReference>
<dbReference type="EMBL" id="JAJAGQ010000002">
    <property type="protein sequence ID" value="KAJ8570218.1"/>
    <property type="molecule type" value="Genomic_DNA"/>
</dbReference>
<accession>A0A9Q1N0F1</accession>
<proteinExistence type="predicted"/>
<evidence type="ECO:0000313" key="1">
    <source>
        <dbReference type="EMBL" id="KAJ8570218.1"/>
    </source>
</evidence>
<protein>
    <submittedName>
        <fullName evidence="1">Uncharacterized protein</fullName>
    </submittedName>
</protein>
<dbReference type="AlphaFoldDB" id="A0A9Q1N0F1"/>
<evidence type="ECO:0000313" key="2">
    <source>
        <dbReference type="Proteomes" id="UP001152561"/>
    </source>
</evidence>